<gene>
    <name evidence="3" type="ORF">GCM10007216_03320</name>
</gene>
<evidence type="ECO:0000313" key="3">
    <source>
        <dbReference type="EMBL" id="GGC76090.1"/>
    </source>
</evidence>
<proteinExistence type="predicted"/>
<dbReference type="Pfam" id="PF00111">
    <property type="entry name" value="Fer2"/>
    <property type="match status" value="1"/>
</dbReference>
<dbReference type="Gene3D" id="3.10.20.30">
    <property type="match status" value="1"/>
</dbReference>
<organism evidence="3 4">
    <name type="scientific">Thalassobacillus devorans</name>
    <dbReference type="NCBI Taxonomy" id="279813"/>
    <lineage>
        <taxon>Bacteria</taxon>
        <taxon>Bacillati</taxon>
        <taxon>Bacillota</taxon>
        <taxon>Bacilli</taxon>
        <taxon>Bacillales</taxon>
        <taxon>Bacillaceae</taxon>
        <taxon>Thalassobacillus</taxon>
    </lineage>
</organism>
<comment type="caution">
    <text evidence="3">The sequence shown here is derived from an EMBL/GenBank/DDBJ whole genome shotgun (WGS) entry which is preliminary data.</text>
</comment>
<feature type="compositionally biased region" description="Basic and acidic residues" evidence="1">
    <location>
        <begin position="20"/>
        <end position="36"/>
    </location>
</feature>
<dbReference type="CDD" id="cd00207">
    <property type="entry name" value="fer2"/>
    <property type="match status" value="1"/>
</dbReference>
<dbReference type="InterPro" id="IPR012675">
    <property type="entry name" value="Beta-grasp_dom_sf"/>
</dbReference>
<evidence type="ECO:0000256" key="1">
    <source>
        <dbReference type="SAM" id="MobiDB-lite"/>
    </source>
</evidence>
<evidence type="ECO:0000313" key="4">
    <source>
        <dbReference type="Proteomes" id="UP000619534"/>
    </source>
</evidence>
<dbReference type="PROSITE" id="PS51085">
    <property type="entry name" value="2FE2S_FER_2"/>
    <property type="match status" value="1"/>
</dbReference>
<protein>
    <recommendedName>
        <fullName evidence="2">2Fe-2S ferredoxin-type domain-containing protein</fullName>
    </recommendedName>
</protein>
<dbReference type="InterPro" id="IPR001041">
    <property type="entry name" value="2Fe-2S_ferredoxin-type"/>
</dbReference>
<reference evidence="4" key="1">
    <citation type="journal article" date="2019" name="Int. J. Syst. Evol. Microbiol.">
        <title>The Global Catalogue of Microorganisms (GCM) 10K type strain sequencing project: providing services to taxonomists for standard genome sequencing and annotation.</title>
        <authorList>
            <consortium name="The Broad Institute Genomics Platform"/>
            <consortium name="The Broad Institute Genome Sequencing Center for Infectious Disease"/>
            <person name="Wu L."/>
            <person name="Ma J."/>
        </authorList>
    </citation>
    <scope>NUCLEOTIDE SEQUENCE [LARGE SCALE GENOMIC DNA]</scope>
    <source>
        <strain evidence="4">CCM 7282</strain>
    </source>
</reference>
<dbReference type="InterPro" id="IPR036010">
    <property type="entry name" value="2Fe-2S_ferredoxin-like_sf"/>
</dbReference>
<evidence type="ECO:0000259" key="2">
    <source>
        <dbReference type="PROSITE" id="PS51085"/>
    </source>
</evidence>
<feature type="domain" description="2Fe-2S ferredoxin-type" evidence="2">
    <location>
        <begin position="34"/>
        <end position="119"/>
    </location>
</feature>
<dbReference type="RefSeq" id="WP_062444727.1">
    <property type="nucleotide sequence ID" value="NZ_BMCJ01000001.1"/>
</dbReference>
<accession>A0ABQ1NGC1</accession>
<name>A0ABQ1NGC1_9BACI</name>
<dbReference type="SUPFAM" id="SSF54292">
    <property type="entry name" value="2Fe-2S ferredoxin-like"/>
    <property type="match status" value="1"/>
</dbReference>
<dbReference type="EMBL" id="BMCJ01000001">
    <property type="protein sequence ID" value="GGC76090.1"/>
    <property type="molecule type" value="Genomic_DNA"/>
</dbReference>
<feature type="region of interest" description="Disordered" evidence="1">
    <location>
        <begin position="1"/>
        <end position="36"/>
    </location>
</feature>
<sequence length="119" mass="13309">MIKKLTIGSLKPGSQATYNQEEKSRTAPPQPEKKQLEIEQHGSTYKVTPVHNVTVLDSALNQKINLDYKCKKGTCGKCQINVLKGNTFITSVNDREQKKLRGKIDDGYRLACQAVFKEG</sequence>
<keyword evidence="4" id="KW-1185">Reference proteome</keyword>
<dbReference type="Proteomes" id="UP000619534">
    <property type="component" value="Unassembled WGS sequence"/>
</dbReference>